<keyword evidence="4" id="KW-1185">Reference proteome</keyword>
<accession>A0AAD5XSF9</accession>
<comment type="caution">
    <text evidence="3">The sequence shown here is derived from an EMBL/GenBank/DDBJ whole genome shotgun (WGS) entry which is preliminary data.</text>
</comment>
<protein>
    <submittedName>
        <fullName evidence="3">Uncharacterized protein</fullName>
    </submittedName>
</protein>
<feature type="region of interest" description="Disordered" evidence="2">
    <location>
        <begin position="57"/>
        <end position="89"/>
    </location>
</feature>
<dbReference type="Proteomes" id="UP001212152">
    <property type="component" value="Unassembled WGS sequence"/>
</dbReference>
<name>A0AAD5XSF9_9FUNG</name>
<dbReference type="EMBL" id="JADGJQ010000015">
    <property type="protein sequence ID" value="KAJ3180707.1"/>
    <property type="molecule type" value="Genomic_DNA"/>
</dbReference>
<keyword evidence="1" id="KW-0175">Coiled coil</keyword>
<evidence type="ECO:0000313" key="4">
    <source>
        <dbReference type="Proteomes" id="UP001212152"/>
    </source>
</evidence>
<sequence>MSSLSVLSVRFHLLERAREELAHTAYQTKAAPMKSLPTGPRIITNHKDAIYVHQQLATTKNKKKKKTKNTKPARDADDWEEEDFGPPVHRRVKSGEMAYRFAPYLPSSLRKTVDTQRRADRVVIHERRGEWRQRLDHEIDEYMEEGREARERMEEQFEALRKLYSGTEGNNSPCPELIEM</sequence>
<proteinExistence type="predicted"/>
<evidence type="ECO:0000313" key="3">
    <source>
        <dbReference type="EMBL" id="KAJ3180707.1"/>
    </source>
</evidence>
<gene>
    <name evidence="3" type="ORF">HDU87_001820</name>
</gene>
<evidence type="ECO:0000256" key="1">
    <source>
        <dbReference type="SAM" id="Coils"/>
    </source>
</evidence>
<feature type="compositionally biased region" description="Basic residues" evidence="2">
    <location>
        <begin position="60"/>
        <end position="71"/>
    </location>
</feature>
<reference evidence="3" key="1">
    <citation type="submission" date="2020-05" db="EMBL/GenBank/DDBJ databases">
        <title>Phylogenomic resolution of chytrid fungi.</title>
        <authorList>
            <person name="Stajich J.E."/>
            <person name="Amses K."/>
            <person name="Simmons R."/>
            <person name="Seto K."/>
            <person name="Myers J."/>
            <person name="Bonds A."/>
            <person name="Quandt C.A."/>
            <person name="Barry K."/>
            <person name="Liu P."/>
            <person name="Grigoriev I."/>
            <person name="Longcore J.E."/>
            <person name="James T.Y."/>
        </authorList>
    </citation>
    <scope>NUCLEOTIDE SEQUENCE</scope>
    <source>
        <strain evidence="3">JEL0379</strain>
    </source>
</reference>
<feature type="coiled-coil region" evidence="1">
    <location>
        <begin position="132"/>
        <end position="170"/>
    </location>
</feature>
<organism evidence="3 4">
    <name type="scientific">Geranomyces variabilis</name>
    <dbReference type="NCBI Taxonomy" id="109894"/>
    <lineage>
        <taxon>Eukaryota</taxon>
        <taxon>Fungi</taxon>
        <taxon>Fungi incertae sedis</taxon>
        <taxon>Chytridiomycota</taxon>
        <taxon>Chytridiomycota incertae sedis</taxon>
        <taxon>Chytridiomycetes</taxon>
        <taxon>Spizellomycetales</taxon>
        <taxon>Powellomycetaceae</taxon>
        <taxon>Geranomyces</taxon>
    </lineage>
</organism>
<dbReference type="AlphaFoldDB" id="A0AAD5XSF9"/>
<evidence type="ECO:0000256" key="2">
    <source>
        <dbReference type="SAM" id="MobiDB-lite"/>
    </source>
</evidence>